<name>A0A2I1HZX4_9ACTO</name>
<evidence type="ECO:0000313" key="1">
    <source>
        <dbReference type="EMBL" id="PKY64408.1"/>
    </source>
</evidence>
<gene>
    <name evidence="1" type="ORF">CYJ22_06265</name>
</gene>
<sequence>MSSLASRRTLAAASSLLLVAVGLTGCIRLPGGGGSNSTDIASMKNIPEGIKRDLISQMNSASGAEKNKIVEKANALNNMVGAQLIGQSDGIFEEPFKLEENGTISVDKESYAYRLMSATDYWRLGQDTYDLCVEQDCQYYSSWTVEVEGSDKDTTYVWTMKIDGPDQPAQPIVRRFKVKS</sequence>
<evidence type="ECO:0000313" key="2">
    <source>
        <dbReference type="Proteomes" id="UP000234198"/>
    </source>
</evidence>
<proteinExistence type="predicted"/>
<dbReference type="EMBL" id="PKKM01000007">
    <property type="protein sequence ID" value="PKY64408.1"/>
    <property type="molecule type" value="Genomic_DNA"/>
</dbReference>
<dbReference type="AlphaFoldDB" id="A0A2I1HZX4"/>
<dbReference type="RefSeq" id="WP_007589657.1">
    <property type="nucleotide sequence ID" value="NZ_PKKM01000007.1"/>
</dbReference>
<organism evidence="1 2">
    <name type="scientific">Schaalia odontolytica</name>
    <dbReference type="NCBI Taxonomy" id="1660"/>
    <lineage>
        <taxon>Bacteria</taxon>
        <taxon>Bacillati</taxon>
        <taxon>Actinomycetota</taxon>
        <taxon>Actinomycetes</taxon>
        <taxon>Actinomycetales</taxon>
        <taxon>Actinomycetaceae</taxon>
        <taxon>Schaalia</taxon>
    </lineage>
</organism>
<protein>
    <recommendedName>
        <fullName evidence="3">Lipoprotein</fullName>
    </recommendedName>
</protein>
<dbReference type="PROSITE" id="PS51257">
    <property type="entry name" value="PROKAR_LIPOPROTEIN"/>
    <property type="match status" value="1"/>
</dbReference>
<dbReference type="Proteomes" id="UP000234198">
    <property type="component" value="Unassembled WGS sequence"/>
</dbReference>
<comment type="caution">
    <text evidence="1">The sequence shown here is derived from an EMBL/GenBank/DDBJ whole genome shotgun (WGS) entry which is preliminary data.</text>
</comment>
<accession>A0A2I1HZX4</accession>
<evidence type="ECO:0008006" key="3">
    <source>
        <dbReference type="Google" id="ProtNLM"/>
    </source>
</evidence>
<reference evidence="1 2" key="1">
    <citation type="submission" date="2017-12" db="EMBL/GenBank/DDBJ databases">
        <title>Phylogenetic diversity of female urinary microbiome.</title>
        <authorList>
            <person name="Thomas-White K."/>
            <person name="Wolfe A.J."/>
        </authorList>
    </citation>
    <scope>NUCLEOTIDE SEQUENCE [LARGE SCALE GENOMIC DNA]</scope>
    <source>
        <strain evidence="1 2">UMB0018</strain>
    </source>
</reference>